<evidence type="ECO:0000256" key="1">
    <source>
        <dbReference type="SAM" id="Phobius"/>
    </source>
</evidence>
<keyword evidence="1" id="KW-0812">Transmembrane</keyword>
<dbReference type="AlphaFoldDB" id="A0A3D3RAR4"/>
<protein>
    <submittedName>
        <fullName evidence="2">Uncharacterized protein</fullName>
    </submittedName>
</protein>
<organism evidence="2 3">
    <name type="scientific">Gimesia maris</name>
    <dbReference type="NCBI Taxonomy" id="122"/>
    <lineage>
        <taxon>Bacteria</taxon>
        <taxon>Pseudomonadati</taxon>
        <taxon>Planctomycetota</taxon>
        <taxon>Planctomycetia</taxon>
        <taxon>Planctomycetales</taxon>
        <taxon>Planctomycetaceae</taxon>
        <taxon>Gimesia</taxon>
    </lineage>
</organism>
<proteinExistence type="predicted"/>
<dbReference type="EMBL" id="DQAY01000133">
    <property type="protein sequence ID" value="HCO25696.1"/>
    <property type="molecule type" value="Genomic_DNA"/>
</dbReference>
<feature type="transmembrane region" description="Helical" evidence="1">
    <location>
        <begin position="50"/>
        <end position="66"/>
    </location>
</feature>
<evidence type="ECO:0000313" key="3">
    <source>
        <dbReference type="Proteomes" id="UP000263642"/>
    </source>
</evidence>
<keyword evidence="1" id="KW-1133">Transmembrane helix</keyword>
<keyword evidence="1" id="KW-0472">Membrane</keyword>
<evidence type="ECO:0000313" key="2">
    <source>
        <dbReference type="EMBL" id="HCO25696.1"/>
    </source>
</evidence>
<reference evidence="2 3" key="1">
    <citation type="journal article" date="2018" name="Nat. Biotechnol.">
        <title>A standardized bacterial taxonomy based on genome phylogeny substantially revises the tree of life.</title>
        <authorList>
            <person name="Parks D.H."/>
            <person name="Chuvochina M."/>
            <person name="Waite D.W."/>
            <person name="Rinke C."/>
            <person name="Skarshewski A."/>
            <person name="Chaumeil P.A."/>
            <person name="Hugenholtz P."/>
        </authorList>
    </citation>
    <scope>NUCLEOTIDE SEQUENCE [LARGE SCALE GENOMIC DNA]</scope>
    <source>
        <strain evidence="2">UBA9375</strain>
    </source>
</reference>
<sequence>MEDTKTSDYFNRISLTPEVHYRKSNSFDLQTEEGNRMASPLELFRKKQKVLMVPLTILALFAFIVMDQLTPAQFPPIAGMLFFGFVFWY</sequence>
<dbReference type="Proteomes" id="UP000263642">
    <property type="component" value="Unassembled WGS sequence"/>
</dbReference>
<comment type="caution">
    <text evidence="2">The sequence shown here is derived from an EMBL/GenBank/DDBJ whole genome shotgun (WGS) entry which is preliminary data.</text>
</comment>
<feature type="non-terminal residue" evidence="2">
    <location>
        <position position="89"/>
    </location>
</feature>
<accession>A0A3D3RAR4</accession>
<name>A0A3D3RAR4_9PLAN</name>
<gene>
    <name evidence="2" type="ORF">DIT97_22730</name>
</gene>